<name>A0ACB8FYI5_9SAUR</name>
<evidence type="ECO:0000313" key="2">
    <source>
        <dbReference type="Proteomes" id="UP000827872"/>
    </source>
</evidence>
<sequence length="197" mass="22435">MASRARRDRVTTKGLLNDKSIVAEQRERYRQYSVIVEEVAVQSGEGLLYQDTYEDEYDDTYDGNQVGANDADSDDELISRRPFTIPQVLRSKDQEEDEEEEEEEKVETNAKEAAKDHFVQDPAVLRERAEARRMTFLAKKGYKPDNSAAVVGGAKGHGQSRETVQERRKKEASKGARANHNRRAMADRKRNKGMIPS</sequence>
<reference evidence="1" key="1">
    <citation type="submission" date="2021-08" db="EMBL/GenBank/DDBJ databases">
        <title>The first chromosome-level gecko genome reveals the dynamic sex chromosomes of Neotropical dwarf geckos (Sphaerodactylidae: Sphaerodactylus).</title>
        <authorList>
            <person name="Pinto B.J."/>
            <person name="Keating S.E."/>
            <person name="Gamble T."/>
        </authorList>
    </citation>
    <scope>NUCLEOTIDE SEQUENCE</scope>
    <source>
        <strain evidence="1">TG3544</strain>
    </source>
</reference>
<dbReference type="EMBL" id="CM037626">
    <property type="protein sequence ID" value="KAH8012162.1"/>
    <property type="molecule type" value="Genomic_DNA"/>
</dbReference>
<comment type="caution">
    <text evidence="1">The sequence shown here is derived from an EMBL/GenBank/DDBJ whole genome shotgun (WGS) entry which is preliminary data.</text>
</comment>
<accession>A0ACB8FYI5</accession>
<organism evidence="1 2">
    <name type="scientific">Sphaerodactylus townsendi</name>
    <dbReference type="NCBI Taxonomy" id="933632"/>
    <lineage>
        <taxon>Eukaryota</taxon>
        <taxon>Metazoa</taxon>
        <taxon>Chordata</taxon>
        <taxon>Craniata</taxon>
        <taxon>Vertebrata</taxon>
        <taxon>Euteleostomi</taxon>
        <taxon>Lepidosauria</taxon>
        <taxon>Squamata</taxon>
        <taxon>Bifurcata</taxon>
        <taxon>Gekkota</taxon>
        <taxon>Sphaerodactylidae</taxon>
        <taxon>Sphaerodactylus</taxon>
    </lineage>
</organism>
<protein>
    <submittedName>
        <fullName evidence="1">Uncharacterized protein</fullName>
    </submittedName>
</protein>
<gene>
    <name evidence="1" type="ORF">K3G42_014884</name>
</gene>
<dbReference type="Proteomes" id="UP000827872">
    <property type="component" value="Linkage Group LG13"/>
</dbReference>
<evidence type="ECO:0000313" key="1">
    <source>
        <dbReference type="EMBL" id="KAH8012162.1"/>
    </source>
</evidence>
<proteinExistence type="predicted"/>
<keyword evidence="2" id="KW-1185">Reference proteome</keyword>